<dbReference type="OrthoDB" id="533763at2759"/>
<gene>
    <name evidence="6" type="primary">LOC105157322</name>
</gene>
<keyword evidence="2" id="KW-0802">TPR repeat</keyword>
<dbReference type="InterPro" id="IPR036249">
    <property type="entry name" value="Thioredoxin-like_sf"/>
</dbReference>
<dbReference type="InterPro" id="IPR013766">
    <property type="entry name" value="Thioredoxin_domain"/>
</dbReference>
<organism evidence="5 6">
    <name type="scientific">Sesamum indicum</name>
    <name type="common">Oriental sesame</name>
    <name type="synonym">Sesamum orientale</name>
    <dbReference type="NCBI Taxonomy" id="4182"/>
    <lineage>
        <taxon>Eukaryota</taxon>
        <taxon>Viridiplantae</taxon>
        <taxon>Streptophyta</taxon>
        <taxon>Embryophyta</taxon>
        <taxon>Tracheophyta</taxon>
        <taxon>Spermatophyta</taxon>
        <taxon>Magnoliopsida</taxon>
        <taxon>eudicotyledons</taxon>
        <taxon>Gunneridae</taxon>
        <taxon>Pentapetalae</taxon>
        <taxon>asterids</taxon>
        <taxon>lamiids</taxon>
        <taxon>Lamiales</taxon>
        <taxon>Pedaliaceae</taxon>
        <taxon>Sesamum</taxon>
    </lineage>
</organism>
<feature type="domain" description="Thioredoxin" evidence="4">
    <location>
        <begin position="91"/>
        <end position="140"/>
    </location>
</feature>
<dbReference type="GeneID" id="105157322"/>
<dbReference type="GO" id="GO:0030544">
    <property type="term" value="F:Hsp70 protein binding"/>
    <property type="evidence" value="ECO:0007669"/>
    <property type="project" value="TreeGrafter"/>
</dbReference>
<dbReference type="Gene3D" id="1.25.40.10">
    <property type="entry name" value="Tetratricopeptide repeat domain"/>
    <property type="match status" value="1"/>
</dbReference>
<dbReference type="AlphaFoldDB" id="A0A8M8UW85"/>
<proteinExistence type="predicted"/>
<reference evidence="6" key="1">
    <citation type="submission" date="2025-08" db="UniProtKB">
        <authorList>
            <consortium name="RefSeq"/>
        </authorList>
    </citation>
    <scope>IDENTIFICATION</scope>
</reference>
<evidence type="ECO:0000313" key="5">
    <source>
        <dbReference type="Proteomes" id="UP000504604"/>
    </source>
</evidence>
<dbReference type="CDD" id="cd02947">
    <property type="entry name" value="TRX_family"/>
    <property type="match status" value="1"/>
</dbReference>
<keyword evidence="3" id="KW-0175">Coiled coil</keyword>
<evidence type="ECO:0000256" key="1">
    <source>
        <dbReference type="ARBA" id="ARBA00022737"/>
    </source>
</evidence>
<accession>A0A8M8UW85</accession>
<protein>
    <submittedName>
        <fullName evidence="6">TPR repeat-containing thioredoxin TDX-like</fullName>
    </submittedName>
</protein>
<dbReference type="RefSeq" id="XP_020548136.1">
    <property type="nucleotide sequence ID" value="XM_020692477.1"/>
</dbReference>
<name>A0A8M8UW85_SESIN</name>
<keyword evidence="1" id="KW-0677">Repeat</keyword>
<evidence type="ECO:0000259" key="4">
    <source>
        <dbReference type="Pfam" id="PF00085"/>
    </source>
</evidence>
<evidence type="ECO:0000256" key="3">
    <source>
        <dbReference type="SAM" id="Coils"/>
    </source>
</evidence>
<dbReference type="Gene3D" id="3.40.30.10">
    <property type="entry name" value="Glutaredoxin"/>
    <property type="match status" value="1"/>
</dbReference>
<feature type="coiled-coil region" evidence="3">
    <location>
        <begin position="38"/>
        <end position="72"/>
    </location>
</feature>
<dbReference type="GO" id="GO:0006950">
    <property type="term" value="P:response to stress"/>
    <property type="evidence" value="ECO:0007669"/>
    <property type="project" value="UniProtKB-ARBA"/>
</dbReference>
<dbReference type="PANTHER" id="PTHR45883:SF7">
    <property type="entry name" value="TPR REPEAT-CONTAINING THIOREDOXIN TDX"/>
    <property type="match status" value="1"/>
</dbReference>
<sequence>MAKALLGSWEAARIDLHVASELDFDVETSMMLKGFGKVEPFANKIEEHRQKYERLRKERELRKIELEKLRLAQLFILLQHGPAPVITWLHYASLAAKYPKVVFLKVDTDKAKYVAIEWNVYSIPSFFLINSSREADIIIDVDMAHANLVKKMGIKQIFCI</sequence>
<dbReference type="KEGG" id="sind:105157322"/>
<dbReference type="SUPFAM" id="SSF52833">
    <property type="entry name" value="Thioredoxin-like"/>
    <property type="match status" value="1"/>
</dbReference>
<evidence type="ECO:0000256" key="2">
    <source>
        <dbReference type="ARBA" id="ARBA00022803"/>
    </source>
</evidence>
<dbReference type="Proteomes" id="UP000504604">
    <property type="component" value="Linkage group LG3"/>
</dbReference>
<evidence type="ECO:0000313" key="6">
    <source>
        <dbReference type="RefSeq" id="XP_020548136.1"/>
    </source>
</evidence>
<keyword evidence="5" id="KW-1185">Reference proteome</keyword>
<dbReference type="PANTHER" id="PTHR45883">
    <property type="entry name" value="HSC70-INTERACTING PROTEIN"/>
    <property type="match status" value="1"/>
</dbReference>
<dbReference type="InterPro" id="IPR011990">
    <property type="entry name" value="TPR-like_helical_dom_sf"/>
</dbReference>
<dbReference type="GO" id="GO:0000118">
    <property type="term" value="C:histone deacetylase complex"/>
    <property type="evidence" value="ECO:0007669"/>
    <property type="project" value="TreeGrafter"/>
</dbReference>
<dbReference type="Pfam" id="PF00085">
    <property type="entry name" value="Thioredoxin"/>
    <property type="match status" value="1"/>
</dbReference>